<comment type="caution">
    <text evidence="1">The sequence shown here is derived from an EMBL/GenBank/DDBJ whole genome shotgun (WGS) entry which is preliminary data.</text>
</comment>
<evidence type="ECO:0000313" key="1">
    <source>
        <dbReference type="EMBL" id="MDH7639952.1"/>
    </source>
</evidence>
<dbReference type="Proteomes" id="UP001160625">
    <property type="component" value="Unassembled WGS sequence"/>
</dbReference>
<keyword evidence="2" id="KW-1185">Reference proteome</keyword>
<proteinExistence type="predicted"/>
<organism evidence="1 2">
    <name type="scientific">Sphingomonas oryzagri</name>
    <dbReference type="NCBI Taxonomy" id="3042314"/>
    <lineage>
        <taxon>Bacteria</taxon>
        <taxon>Pseudomonadati</taxon>
        <taxon>Pseudomonadota</taxon>
        <taxon>Alphaproteobacteria</taxon>
        <taxon>Sphingomonadales</taxon>
        <taxon>Sphingomonadaceae</taxon>
        <taxon>Sphingomonas</taxon>
    </lineage>
</organism>
<evidence type="ECO:0000313" key="2">
    <source>
        <dbReference type="Proteomes" id="UP001160625"/>
    </source>
</evidence>
<dbReference type="EMBL" id="JARYGZ010000002">
    <property type="protein sequence ID" value="MDH7639952.1"/>
    <property type="molecule type" value="Genomic_DNA"/>
</dbReference>
<name>A0ABT6N3Z6_9SPHN</name>
<sequence>MDERINALAEGLVERFGDRALDVVIRQFDAAEGDVKQVWGRIMEWLILHREEMGPPAK</sequence>
<accession>A0ABT6N3Z6</accession>
<reference evidence="1" key="1">
    <citation type="submission" date="2023-04" db="EMBL/GenBank/DDBJ databases">
        <title>Sphingomonas sp. MAHUQ-71 isolated from rice field.</title>
        <authorList>
            <person name="Huq M.A."/>
        </authorList>
    </citation>
    <scope>NUCLEOTIDE SEQUENCE</scope>
    <source>
        <strain evidence="1">MAHUQ-71</strain>
    </source>
</reference>
<protein>
    <submittedName>
        <fullName evidence="1">Uncharacterized protein</fullName>
    </submittedName>
</protein>
<gene>
    <name evidence="1" type="ORF">QGN17_14545</name>
</gene>
<dbReference type="RefSeq" id="WP_281045316.1">
    <property type="nucleotide sequence ID" value="NZ_JARYGZ010000002.1"/>
</dbReference>